<feature type="binding site" evidence="6">
    <location>
        <position position="53"/>
    </location>
    <ligand>
        <name>S-adenosyl-L-methionine</name>
        <dbReference type="ChEBI" id="CHEBI:59789"/>
    </ligand>
</feature>
<feature type="binding site" evidence="6">
    <location>
        <position position="117"/>
    </location>
    <ligand>
        <name>S-adenosyl-L-methionine</name>
        <dbReference type="ChEBI" id="CHEBI:59789"/>
    </ligand>
</feature>
<evidence type="ECO:0000313" key="7">
    <source>
        <dbReference type="EMBL" id="KKT49508.1"/>
    </source>
</evidence>
<comment type="subcellular location">
    <subcellularLocation>
        <location evidence="6">Cytoplasm</location>
    </subcellularLocation>
</comment>
<dbReference type="Gene3D" id="1.10.150.170">
    <property type="entry name" value="Putative methyltransferase TM0872, insert domain"/>
    <property type="match status" value="1"/>
</dbReference>
<comment type="caution">
    <text evidence="7">The sequence shown here is derived from an EMBL/GenBank/DDBJ whole genome shotgun (WGS) entry which is preliminary data.</text>
</comment>
<evidence type="ECO:0000256" key="2">
    <source>
        <dbReference type="ARBA" id="ARBA00022552"/>
    </source>
</evidence>
<keyword evidence="2 6" id="KW-0698">rRNA processing</keyword>
<keyword evidence="3 6" id="KW-0489">Methyltransferase</keyword>
<evidence type="ECO:0000256" key="5">
    <source>
        <dbReference type="ARBA" id="ARBA00022691"/>
    </source>
</evidence>
<dbReference type="GO" id="GO:0070475">
    <property type="term" value="P:rRNA base methylation"/>
    <property type="evidence" value="ECO:0007669"/>
    <property type="project" value="UniProtKB-UniRule"/>
</dbReference>
<dbReference type="SUPFAM" id="SSF53335">
    <property type="entry name" value="S-adenosyl-L-methionine-dependent methyltransferases"/>
    <property type="match status" value="1"/>
</dbReference>
<evidence type="ECO:0000256" key="3">
    <source>
        <dbReference type="ARBA" id="ARBA00022603"/>
    </source>
</evidence>
<dbReference type="Proteomes" id="UP000034172">
    <property type="component" value="Unassembled WGS sequence"/>
</dbReference>
<dbReference type="HAMAP" id="MF_01007">
    <property type="entry name" value="16SrRNA_methyltr_H"/>
    <property type="match status" value="1"/>
</dbReference>
<gene>
    <name evidence="6" type="primary">rsmH</name>
    <name evidence="7" type="ORF">UW41_C0005G0011</name>
</gene>
<accession>A0A0G1HS63</accession>
<organism evidence="7 8">
    <name type="scientific">Candidatus Collierbacteria bacterium GW2011_GWC2_44_18</name>
    <dbReference type="NCBI Taxonomy" id="1618392"/>
    <lineage>
        <taxon>Bacteria</taxon>
        <taxon>Candidatus Collieribacteriota</taxon>
    </lineage>
</organism>
<keyword evidence="4 6" id="KW-0808">Transferase</keyword>
<dbReference type="InterPro" id="IPR029063">
    <property type="entry name" value="SAM-dependent_MTases_sf"/>
</dbReference>
<dbReference type="PANTHER" id="PTHR11265">
    <property type="entry name" value="S-ADENOSYL-METHYLTRANSFERASE MRAW"/>
    <property type="match status" value="1"/>
</dbReference>
<dbReference type="STRING" id="1618392.UW41_C0005G0011"/>
<dbReference type="NCBIfam" id="TIGR00006">
    <property type="entry name" value="16S rRNA (cytosine(1402)-N(4))-methyltransferase RsmH"/>
    <property type="match status" value="1"/>
</dbReference>
<protein>
    <recommendedName>
        <fullName evidence="6">Ribosomal RNA small subunit methyltransferase H</fullName>
        <ecNumber evidence="6">2.1.1.199</ecNumber>
    </recommendedName>
    <alternativeName>
        <fullName evidence="6">16S rRNA m(4)C1402 methyltransferase</fullName>
    </alternativeName>
    <alternativeName>
        <fullName evidence="6">rRNA (cytosine-N(4)-)-methyltransferase RsmH</fullName>
    </alternativeName>
</protein>
<comment type="function">
    <text evidence="6">Specifically methylates the N4 position of cytidine in position 1402 (C1402) of 16S rRNA.</text>
</comment>
<comment type="similarity">
    <text evidence="1 6">Belongs to the methyltransferase superfamily. RsmH family.</text>
</comment>
<dbReference type="SUPFAM" id="SSF81799">
    <property type="entry name" value="Putative methyltransferase TM0872, insert domain"/>
    <property type="match status" value="1"/>
</dbReference>
<feature type="binding site" evidence="6">
    <location>
        <position position="96"/>
    </location>
    <ligand>
        <name>S-adenosyl-L-methionine</name>
        <dbReference type="ChEBI" id="CHEBI:59789"/>
    </ligand>
</feature>
<feature type="binding site" evidence="6">
    <location>
        <begin position="36"/>
        <end position="38"/>
    </location>
    <ligand>
        <name>S-adenosyl-L-methionine</name>
        <dbReference type="ChEBI" id="CHEBI:59789"/>
    </ligand>
</feature>
<dbReference type="Pfam" id="PF01795">
    <property type="entry name" value="Methyltransf_5"/>
    <property type="match status" value="1"/>
</dbReference>
<evidence type="ECO:0000256" key="6">
    <source>
        <dbReference type="HAMAP-Rule" id="MF_01007"/>
    </source>
</evidence>
<keyword evidence="5 6" id="KW-0949">S-adenosyl-L-methionine</keyword>
<proteinExistence type="inferred from homology"/>
<dbReference type="AlphaFoldDB" id="A0A0G1HS63"/>
<dbReference type="Gene3D" id="3.40.50.150">
    <property type="entry name" value="Vaccinia Virus protein VP39"/>
    <property type="match status" value="1"/>
</dbReference>
<sequence>MTHIIERHFPAYKGELKHLYGFKPGYLFLDLTLGDGGHTQEALESGCHVVSFDVDEKAIKRATDYIKDFQPLIIDSKDENTRVPKDFVWIIIQSNFTKVTEVSKRLSLPDFDGVMVDLGPSQFQLLSEGRGFSFSGNELLDMRLDQTLGVTAADLLAVLNEGELVKLFSMADEPFAKPIARIIAKQRQIAPITTTKQLSDLITRIKKFRTEGLPAGRHGRIHPATKVFMALRMAVNLERENIHLLLPQLPNLLKTSGLMGIISFHSGEDRLVKNFIIDFENKGILSAINQKPIEPSIEELTISQRTRSAKLRFAKKII</sequence>
<evidence type="ECO:0000256" key="4">
    <source>
        <dbReference type="ARBA" id="ARBA00022679"/>
    </source>
</evidence>
<evidence type="ECO:0000256" key="1">
    <source>
        <dbReference type="ARBA" id="ARBA00010396"/>
    </source>
</evidence>
<comment type="catalytic activity">
    <reaction evidence="6">
        <text>cytidine(1402) in 16S rRNA + S-adenosyl-L-methionine = N(4)-methylcytidine(1402) in 16S rRNA + S-adenosyl-L-homocysteine + H(+)</text>
        <dbReference type="Rhea" id="RHEA:42928"/>
        <dbReference type="Rhea" id="RHEA-COMP:10286"/>
        <dbReference type="Rhea" id="RHEA-COMP:10287"/>
        <dbReference type="ChEBI" id="CHEBI:15378"/>
        <dbReference type="ChEBI" id="CHEBI:57856"/>
        <dbReference type="ChEBI" id="CHEBI:59789"/>
        <dbReference type="ChEBI" id="CHEBI:74506"/>
        <dbReference type="ChEBI" id="CHEBI:82748"/>
        <dbReference type="EC" id="2.1.1.199"/>
    </reaction>
</comment>
<dbReference type="GO" id="GO:0005737">
    <property type="term" value="C:cytoplasm"/>
    <property type="evidence" value="ECO:0007669"/>
    <property type="project" value="UniProtKB-SubCell"/>
</dbReference>
<name>A0A0G1HS63_9BACT</name>
<dbReference type="EMBL" id="LCIE01000005">
    <property type="protein sequence ID" value="KKT49508.1"/>
    <property type="molecule type" value="Genomic_DNA"/>
</dbReference>
<evidence type="ECO:0000313" key="8">
    <source>
        <dbReference type="Proteomes" id="UP000034172"/>
    </source>
</evidence>
<dbReference type="InterPro" id="IPR002903">
    <property type="entry name" value="RsmH"/>
</dbReference>
<dbReference type="PIRSF" id="PIRSF004486">
    <property type="entry name" value="MraW"/>
    <property type="match status" value="1"/>
</dbReference>
<reference evidence="7 8" key="1">
    <citation type="journal article" date="2015" name="Nature">
        <title>rRNA introns, odd ribosomes, and small enigmatic genomes across a large radiation of phyla.</title>
        <authorList>
            <person name="Brown C.T."/>
            <person name="Hug L.A."/>
            <person name="Thomas B.C."/>
            <person name="Sharon I."/>
            <person name="Castelle C.J."/>
            <person name="Singh A."/>
            <person name="Wilkins M.J."/>
            <person name="Williams K.H."/>
            <person name="Banfield J.F."/>
        </authorList>
    </citation>
    <scope>NUCLEOTIDE SEQUENCE [LARGE SCALE GENOMIC DNA]</scope>
</reference>
<keyword evidence="6" id="KW-0963">Cytoplasm</keyword>
<dbReference type="GO" id="GO:0071424">
    <property type="term" value="F:rRNA (cytosine-N4-)-methyltransferase activity"/>
    <property type="evidence" value="ECO:0007669"/>
    <property type="project" value="UniProtKB-UniRule"/>
</dbReference>
<dbReference type="InterPro" id="IPR023397">
    <property type="entry name" value="SAM-dep_MeTrfase_MraW_recog"/>
</dbReference>
<dbReference type="EC" id="2.1.1.199" evidence="6"/>
<feature type="binding site" evidence="6">
    <location>
        <position position="124"/>
    </location>
    <ligand>
        <name>S-adenosyl-L-methionine</name>
        <dbReference type="ChEBI" id="CHEBI:59789"/>
    </ligand>
</feature>
<dbReference type="PATRIC" id="fig|1618392.3.peg.274"/>
<dbReference type="PANTHER" id="PTHR11265:SF0">
    <property type="entry name" value="12S RRNA N4-METHYLCYTIDINE METHYLTRANSFERASE"/>
    <property type="match status" value="1"/>
</dbReference>